<dbReference type="STRING" id="937334.SAMN05444406_10287"/>
<dbReference type="SMART" id="SM00909">
    <property type="entry name" value="Germane"/>
    <property type="match status" value="2"/>
</dbReference>
<dbReference type="Proteomes" id="UP000198577">
    <property type="component" value="Unassembled WGS sequence"/>
</dbReference>
<feature type="region of interest" description="Disordered" evidence="1">
    <location>
        <begin position="33"/>
        <end position="59"/>
    </location>
</feature>
<protein>
    <submittedName>
        <fullName evidence="3">Germination protein M</fullName>
    </submittedName>
</protein>
<dbReference type="RefSeq" id="WP_092281863.1">
    <property type="nucleotide sequence ID" value="NZ_FOXR01000002.1"/>
</dbReference>
<dbReference type="PROSITE" id="PS51257">
    <property type="entry name" value="PROKAR_LIPOPROTEIN"/>
    <property type="match status" value="1"/>
</dbReference>
<dbReference type="OrthoDB" id="9809406at2"/>
<feature type="domain" description="GerMN" evidence="2">
    <location>
        <begin position="239"/>
        <end position="326"/>
    </location>
</feature>
<dbReference type="Pfam" id="PF10646">
    <property type="entry name" value="Germane"/>
    <property type="match status" value="2"/>
</dbReference>
<proteinExistence type="predicted"/>
<keyword evidence="4" id="KW-1185">Reference proteome</keyword>
<organism evidence="3 4">
    <name type="scientific">Caldicoprobacter faecalis</name>
    <dbReference type="NCBI Taxonomy" id="937334"/>
    <lineage>
        <taxon>Bacteria</taxon>
        <taxon>Bacillati</taxon>
        <taxon>Bacillota</taxon>
        <taxon>Clostridia</taxon>
        <taxon>Caldicoprobacterales</taxon>
        <taxon>Caldicoprobacteraceae</taxon>
        <taxon>Caldicoprobacter</taxon>
    </lineage>
</organism>
<feature type="domain" description="GerMN" evidence="2">
    <location>
        <begin position="89"/>
        <end position="181"/>
    </location>
</feature>
<name>A0A1I5SD42_9FIRM</name>
<evidence type="ECO:0000259" key="2">
    <source>
        <dbReference type="SMART" id="SM00909"/>
    </source>
</evidence>
<dbReference type="EMBL" id="FOXR01000002">
    <property type="protein sequence ID" value="SFP68613.1"/>
    <property type="molecule type" value="Genomic_DNA"/>
</dbReference>
<gene>
    <name evidence="3" type="ORF">SAMN05444406_10287</name>
</gene>
<sequence length="336" mass="36668">MLNSKSAALIAIIVVLMLLFTVGCNSIKTKEEFEEELPQDVVPEGDTEDAEDAEDAEDENVRETVVYYQNEAGYLVPVMRKIPWEEGIAKATLKMTIDSPEIQQDLMAMGLKALLPEGTQIRGMSIKDGLAKLDLSKEAMECENAVAEHNMVQGVTLTLAEFDSIDRVQFMFEGKVVDRLKYGTDVSKPIEPQDVNLEAGSKASSDGAKVTVFFHSNPDASYDYIVPVTRVTSAESASIETAIQELLNGPSDDSLSMDIPAGTRLLGVETDNGVVSINFSKEFGHLAQLQQSEPLVLKSIIMTAKQFPGVEEVKILVEGKEYEGGEVSVSAFANEY</sequence>
<evidence type="ECO:0000313" key="3">
    <source>
        <dbReference type="EMBL" id="SFP68613.1"/>
    </source>
</evidence>
<dbReference type="AlphaFoldDB" id="A0A1I5SD42"/>
<evidence type="ECO:0000256" key="1">
    <source>
        <dbReference type="SAM" id="MobiDB-lite"/>
    </source>
</evidence>
<dbReference type="InterPro" id="IPR019606">
    <property type="entry name" value="GerMN"/>
</dbReference>
<accession>A0A1I5SD42</accession>
<evidence type="ECO:0000313" key="4">
    <source>
        <dbReference type="Proteomes" id="UP000198577"/>
    </source>
</evidence>
<reference evidence="3 4" key="1">
    <citation type="submission" date="2016-10" db="EMBL/GenBank/DDBJ databases">
        <authorList>
            <person name="de Groot N.N."/>
        </authorList>
    </citation>
    <scope>NUCLEOTIDE SEQUENCE [LARGE SCALE GENOMIC DNA]</scope>
    <source>
        <strain evidence="3 4">DSM 20678</strain>
    </source>
</reference>